<dbReference type="AlphaFoldDB" id="A0AAX2KJY1"/>
<reference evidence="1 2" key="1">
    <citation type="submission" date="2018-06" db="EMBL/GenBank/DDBJ databases">
        <authorList>
            <consortium name="Pathogen Informatics"/>
            <person name="Doyle S."/>
        </authorList>
    </citation>
    <scope>NUCLEOTIDE SEQUENCE [LARGE SCALE GENOMIC DNA]</scope>
    <source>
        <strain evidence="1 2">NCTC8333</strain>
    </source>
</reference>
<name>A0AAX2KJY1_ECOLX</name>
<dbReference type="EMBL" id="UGFE01000007">
    <property type="protein sequence ID" value="STO18296.1"/>
    <property type="molecule type" value="Genomic_DNA"/>
</dbReference>
<protein>
    <submittedName>
        <fullName evidence="1">Tail tube protein</fullName>
    </submittedName>
</protein>
<organism evidence="1 2">
    <name type="scientific">Escherichia coli</name>
    <dbReference type="NCBI Taxonomy" id="562"/>
    <lineage>
        <taxon>Bacteria</taxon>
        <taxon>Pseudomonadati</taxon>
        <taxon>Pseudomonadota</taxon>
        <taxon>Gammaproteobacteria</taxon>
        <taxon>Enterobacterales</taxon>
        <taxon>Enterobacteriaceae</taxon>
        <taxon>Escherichia</taxon>
    </lineage>
</organism>
<sequence>MKDNWLKERLTKVKQDSHLWSAFIDALQDVWNEAVEPILTRISNRKSFFTMDSEDMDARIAEYGRFFVITEKDKDRRPMLLAQRLDEVHFKGTILPIEQTFWREFGCIPVSWEPLYAPVNIEKHPYGSYFATEIEIPTAQAQFGEFFLTSRGLVVVDQNKLYRSYGEQDKEAAVQKLLSDFETVIAPLLPLHIVFDGVSFRLSAVFPEVAEILNCLSTDVSVIEGVYVTESMADMLSRSDTSCQVNNISLNAIPNRTAEKQLHLDVTHSMRGLWITTFNLFNNSSPKCGGRTTEITN</sequence>
<proteinExistence type="predicted"/>
<comment type="caution">
    <text evidence="1">The sequence shown here is derived from an EMBL/GenBank/DDBJ whole genome shotgun (WGS) entry which is preliminary data.</text>
</comment>
<evidence type="ECO:0000313" key="1">
    <source>
        <dbReference type="EMBL" id="STO18296.1"/>
    </source>
</evidence>
<dbReference type="Proteomes" id="UP000254718">
    <property type="component" value="Unassembled WGS sequence"/>
</dbReference>
<accession>A0AAX2KJY1</accession>
<evidence type="ECO:0000313" key="2">
    <source>
        <dbReference type="Proteomes" id="UP000254718"/>
    </source>
</evidence>
<gene>
    <name evidence="1" type="ORF">NCTC8333_06564</name>
</gene>